<sequence>MGRSAVRGGGLSRTITRAAAHIEEWGAGARVGALLGRLLFSGPELELTPGGSAWWNFVARADEEFRQAYEDWVTGSRCGEVKRYAGGRLDAPEIPETRPKACGRVC</sequence>
<gene>
    <name evidence="1" type="ordered locus">SVEN_0672</name>
</gene>
<accession>F2R8P1</accession>
<protein>
    <submittedName>
        <fullName evidence="1">Uncharacterized protein</fullName>
    </submittedName>
</protein>
<dbReference type="PATRIC" id="fig|953739.5.peg.2718"/>
<keyword evidence="2" id="KW-1185">Reference proteome</keyword>
<dbReference type="EMBL" id="FR845719">
    <property type="protein sequence ID" value="CCA53959.1"/>
    <property type="molecule type" value="Genomic_DNA"/>
</dbReference>
<organism evidence="1 2">
    <name type="scientific">Streptomyces venezuelae (strain ATCC 10712 / CBS 650.69 / DSM 40230 / JCM 4526 / NBRC 13096 / PD 04745)</name>
    <dbReference type="NCBI Taxonomy" id="953739"/>
    <lineage>
        <taxon>Bacteria</taxon>
        <taxon>Bacillati</taxon>
        <taxon>Actinomycetota</taxon>
        <taxon>Actinomycetes</taxon>
        <taxon>Kitasatosporales</taxon>
        <taxon>Streptomycetaceae</taxon>
        <taxon>Streptomyces</taxon>
    </lineage>
</organism>
<name>F2R8P1_STRVP</name>
<proteinExistence type="predicted"/>
<reference evidence="1 2" key="1">
    <citation type="journal article" date="2011" name="BMC Genomics">
        <title>Genome-wide analysis of the role of GlnR in Streptomyces venezuelae provides new insights into global nitrogen regulation in actinomycetes.</title>
        <authorList>
            <person name="Pullan S.T."/>
            <person name="Bibb M.J."/>
            <person name="Merrick M."/>
        </authorList>
    </citation>
    <scope>NUCLEOTIDE SEQUENCE [LARGE SCALE GENOMIC DNA]</scope>
    <source>
        <strain evidence="1">ATCC 10712</strain>
    </source>
</reference>
<dbReference type="STRING" id="953739.SVEN_0672"/>
<dbReference type="AlphaFoldDB" id="F2R8P1"/>
<dbReference type="HOGENOM" id="CLU_2221839_0_0_11"/>
<evidence type="ECO:0000313" key="2">
    <source>
        <dbReference type="Proteomes" id="UP000006854"/>
    </source>
</evidence>
<dbReference type="eggNOG" id="COG1741">
    <property type="taxonomic scope" value="Bacteria"/>
</dbReference>
<evidence type="ECO:0000313" key="1">
    <source>
        <dbReference type="EMBL" id="CCA53959.1"/>
    </source>
</evidence>
<dbReference type="KEGG" id="sve:SVEN_0672"/>
<dbReference type="Proteomes" id="UP000006854">
    <property type="component" value="Chromosome"/>
</dbReference>